<evidence type="ECO:0000313" key="13">
    <source>
        <dbReference type="EMBL" id="QGH51251.1"/>
    </source>
</evidence>
<dbReference type="EC" id="3.1.1.11" evidence="4 11"/>
<name>A0A5Q2UUV7_9HELO</name>
<keyword evidence="6 11" id="KW-0732">Signal</keyword>
<evidence type="ECO:0000256" key="2">
    <source>
        <dbReference type="ARBA" id="ARBA00005184"/>
    </source>
</evidence>
<dbReference type="GO" id="GO:0045490">
    <property type="term" value="P:pectin catabolic process"/>
    <property type="evidence" value="ECO:0007669"/>
    <property type="project" value="UniProtKB-UniRule"/>
</dbReference>
<dbReference type="InterPro" id="IPR000070">
    <property type="entry name" value="Pectinesterase_cat"/>
</dbReference>
<dbReference type="PROSITE" id="PS00503">
    <property type="entry name" value="PECTINESTERASE_2"/>
    <property type="match status" value="1"/>
</dbReference>
<feature type="active site" evidence="10">
    <location>
        <position position="184"/>
    </location>
</feature>
<dbReference type="PROSITE" id="PS00800">
    <property type="entry name" value="PECTINESTERASE_1"/>
    <property type="match status" value="1"/>
</dbReference>
<evidence type="ECO:0000256" key="9">
    <source>
        <dbReference type="ARBA" id="ARBA00047928"/>
    </source>
</evidence>
<evidence type="ECO:0000256" key="1">
    <source>
        <dbReference type="ARBA" id="ARBA00004613"/>
    </source>
</evidence>
<organism evidence="13">
    <name type="scientific">Bispora sp. MEY-1</name>
    <dbReference type="NCBI Taxonomy" id="554688"/>
    <lineage>
        <taxon>Eukaryota</taxon>
        <taxon>Fungi</taxon>
        <taxon>Dikarya</taxon>
        <taxon>Ascomycota</taxon>
        <taxon>Pezizomycotina</taxon>
        <taxon>Leotiomycetes</taxon>
        <taxon>Helotiales</taxon>
        <taxon>Helotiaceae</taxon>
        <taxon>Bispora</taxon>
    </lineage>
</organism>
<dbReference type="UniPathway" id="UPA00545">
    <property type="reaction ID" value="UER00823"/>
</dbReference>
<evidence type="ECO:0000256" key="6">
    <source>
        <dbReference type="ARBA" id="ARBA00022729"/>
    </source>
</evidence>
<keyword evidence="8 11" id="KW-0063">Aspartyl esterase</keyword>
<dbReference type="SMR" id="A0A5Q2UUV7"/>
<keyword evidence="11" id="KW-0961">Cell wall biogenesis/degradation</keyword>
<dbReference type="InterPro" id="IPR018040">
    <property type="entry name" value="Pectinesterase_Tyr_AS"/>
</dbReference>
<dbReference type="InterPro" id="IPR033131">
    <property type="entry name" value="Pectinesterase_Asp_AS"/>
</dbReference>
<dbReference type="SUPFAM" id="SSF51126">
    <property type="entry name" value="Pectin lyase-like"/>
    <property type="match status" value="1"/>
</dbReference>
<feature type="signal peptide" evidence="11">
    <location>
        <begin position="1"/>
        <end position="18"/>
    </location>
</feature>
<comment type="function">
    <text evidence="11">Involved in maceration and soft-rotting of plant tissue.</text>
</comment>
<evidence type="ECO:0000256" key="7">
    <source>
        <dbReference type="ARBA" id="ARBA00022801"/>
    </source>
</evidence>
<comment type="catalytic activity">
    <reaction evidence="9 11">
        <text>[(1-&gt;4)-alpha-D-galacturonosyl methyl ester](n) + n H2O = [(1-&gt;4)-alpha-D-galacturonosyl](n) + n methanol + n H(+)</text>
        <dbReference type="Rhea" id="RHEA:22380"/>
        <dbReference type="Rhea" id="RHEA-COMP:14570"/>
        <dbReference type="Rhea" id="RHEA-COMP:14573"/>
        <dbReference type="ChEBI" id="CHEBI:15377"/>
        <dbReference type="ChEBI" id="CHEBI:15378"/>
        <dbReference type="ChEBI" id="CHEBI:17790"/>
        <dbReference type="ChEBI" id="CHEBI:140522"/>
        <dbReference type="ChEBI" id="CHEBI:140523"/>
        <dbReference type="EC" id="3.1.1.11"/>
    </reaction>
</comment>
<accession>A0A5Q2UUV7</accession>
<reference evidence="13" key="1">
    <citation type="submission" date="2019-04" db="EMBL/GenBank/DDBJ databases">
        <authorList>
            <person name="Wang Z."/>
        </authorList>
    </citation>
    <scope>NUCLEOTIDE SEQUENCE</scope>
    <source>
        <strain evidence="13">MEY-1</strain>
    </source>
</reference>
<evidence type="ECO:0000256" key="11">
    <source>
        <dbReference type="RuleBase" id="RU000589"/>
    </source>
</evidence>
<gene>
    <name evidence="13" type="primary">pem8A</name>
</gene>
<keyword evidence="7 11" id="KW-0378">Hydrolase</keyword>
<comment type="pathway">
    <text evidence="2 11">Glycan metabolism; pectin degradation; 2-dehydro-3-deoxy-D-gluconate from pectin: step 1/5.</text>
</comment>
<dbReference type="GO" id="GO:0042545">
    <property type="term" value="P:cell wall modification"/>
    <property type="evidence" value="ECO:0007669"/>
    <property type="project" value="UniProtKB-UniRule"/>
</dbReference>
<dbReference type="PANTHER" id="PTHR31321">
    <property type="entry name" value="ACYL-COA THIOESTER HYDROLASE YBHC-RELATED"/>
    <property type="match status" value="1"/>
</dbReference>
<dbReference type="EMBL" id="MK821250">
    <property type="protein sequence ID" value="QGH51251.1"/>
    <property type="molecule type" value="Genomic_DNA"/>
</dbReference>
<comment type="subcellular location">
    <subcellularLocation>
        <location evidence="1 11">Secreted</location>
    </subcellularLocation>
</comment>
<dbReference type="Pfam" id="PF01095">
    <property type="entry name" value="Pectinesterase"/>
    <property type="match status" value="1"/>
</dbReference>
<dbReference type="Gene3D" id="2.160.20.10">
    <property type="entry name" value="Single-stranded right-handed beta-helix, Pectin lyase-like"/>
    <property type="match status" value="1"/>
</dbReference>
<evidence type="ECO:0000256" key="8">
    <source>
        <dbReference type="ARBA" id="ARBA00023085"/>
    </source>
</evidence>
<evidence type="ECO:0000256" key="10">
    <source>
        <dbReference type="PROSITE-ProRule" id="PRU10040"/>
    </source>
</evidence>
<protein>
    <recommendedName>
        <fullName evidence="4 11">Pectinesterase</fullName>
        <ecNumber evidence="4 11">3.1.1.11</ecNumber>
    </recommendedName>
</protein>
<evidence type="ECO:0000256" key="5">
    <source>
        <dbReference type="ARBA" id="ARBA00022525"/>
    </source>
</evidence>
<dbReference type="GO" id="GO:0005576">
    <property type="term" value="C:extracellular region"/>
    <property type="evidence" value="ECO:0007669"/>
    <property type="project" value="UniProtKB-SubCell"/>
</dbReference>
<evidence type="ECO:0000256" key="4">
    <source>
        <dbReference type="ARBA" id="ARBA00013229"/>
    </source>
</evidence>
<proteinExistence type="inferred from homology"/>
<dbReference type="AlphaFoldDB" id="A0A5Q2UUV7"/>
<evidence type="ECO:0000259" key="12">
    <source>
        <dbReference type="Pfam" id="PF01095"/>
    </source>
</evidence>
<dbReference type="InterPro" id="IPR011050">
    <property type="entry name" value="Pectin_lyase_fold/virulence"/>
</dbReference>
<comment type="similarity">
    <text evidence="3">Belongs to the pectinesterase family.</text>
</comment>
<evidence type="ECO:0000256" key="3">
    <source>
        <dbReference type="ARBA" id="ARBA00008891"/>
    </source>
</evidence>
<dbReference type="InterPro" id="IPR012334">
    <property type="entry name" value="Pectin_lyas_fold"/>
</dbReference>
<feature type="domain" description="Pectinesterase catalytic" evidence="12">
    <location>
        <begin position="33"/>
        <end position="300"/>
    </location>
</feature>
<dbReference type="GO" id="GO:0030599">
    <property type="term" value="F:pectinesterase activity"/>
    <property type="evidence" value="ECO:0007669"/>
    <property type="project" value="UniProtKB-UniRule"/>
</dbReference>
<feature type="chain" id="PRO_5024484536" description="Pectinesterase" evidence="11">
    <location>
        <begin position="19"/>
        <end position="333"/>
    </location>
</feature>
<dbReference type="PANTHER" id="PTHR31321:SF127">
    <property type="entry name" value="PECTINESTERASE"/>
    <property type="match status" value="1"/>
</dbReference>
<sequence>MKAFDFLTCAALAQIVYATSRTTAPSGALTVGSGETYSTIQDAVDALDSSTTDEQSIFIKPGTYDEQVVISALKGPLTIYGYTEDTSSYNDNQVTITSSHALADESTDDETGTLRVETTNFKMYNINVKNTWGNQGSDSQALAVSANAENQGYYGCGFYGFQDTILAETGPQVFAQCYIEGATDFIFGQTAQAWFDGCDIRVLTADLGYITASGRSSDDSSWYVITSSTIAAASGNDVPDGAYYLGRPWGEYARVTFQYTSMSSVINSAGWSEWSTSEPNTEHVSFTEYDNSGAGSEGTRASFSSKLSAPVAITEVLGSDYASQSFVDTSYLS</sequence>
<keyword evidence="5 11" id="KW-0964">Secreted</keyword>
<dbReference type="FunFam" id="2.160.20.10:FF:000014">
    <property type="entry name" value="Pectinesterase"/>
    <property type="match status" value="1"/>
</dbReference>